<evidence type="ECO:0000256" key="2">
    <source>
        <dbReference type="ARBA" id="ARBA00005466"/>
    </source>
</evidence>
<keyword evidence="5" id="KW-0560">Oxidoreductase</keyword>
<evidence type="ECO:0000256" key="3">
    <source>
        <dbReference type="ARBA" id="ARBA00022630"/>
    </source>
</evidence>
<dbReference type="AlphaFoldDB" id="A0A9X3NPA4"/>
<proteinExistence type="inferred from homology"/>
<dbReference type="PROSITE" id="PS51387">
    <property type="entry name" value="FAD_PCMH"/>
    <property type="match status" value="1"/>
</dbReference>
<dbReference type="InterPro" id="IPR036318">
    <property type="entry name" value="FAD-bd_PCMH-like_sf"/>
</dbReference>
<keyword evidence="4" id="KW-0274">FAD</keyword>
<name>A0A9X3NPA4_9ACTN</name>
<dbReference type="Gene3D" id="3.30.43.10">
    <property type="entry name" value="Uridine Diphospho-n-acetylenolpyruvylglucosamine Reductase, domain 2"/>
    <property type="match status" value="1"/>
</dbReference>
<keyword evidence="3" id="KW-0285">Flavoprotein</keyword>
<evidence type="ECO:0000256" key="5">
    <source>
        <dbReference type="ARBA" id="ARBA00023002"/>
    </source>
</evidence>
<evidence type="ECO:0000313" key="8">
    <source>
        <dbReference type="Proteomes" id="UP001140076"/>
    </source>
</evidence>
<comment type="caution">
    <text evidence="7">The sequence shown here is derived from an EMBL/GenBank/DDBJ whole genome shotgun (WGS) entry which is preliminary data.</text>
</comment>
<feature type="domain" description="FAD-binding PCMH-type" evidence="6">
    <location>
        <begin position="47"/>
        <end position="215"/>
    </location>
</feature>
<protein>
    <submittedName>
        <fullName evidence="7">FAD-binding oxidoreductase</fullName>
    </submittedName>
</protein>
<evidence type="ECO:0000259" key="6">
    <source>
        <dbReference type="PROSITE" id="PS51387"/>
    </source>
</evidence>
<dbReference type="Gene3D" id="3.40.462.20">
    <property type="match status" value="1"/>
</dbReference>
<evidence type="ECO:0000313" key="7">
    <source>
        <dbReference type="EMBL" id="MDA0564170.1"/>
    </source>
</evidence>
<keyword evidence="8" id="KW-1185">Reference proteome</keyword>
<reference evidence="7" key="1">
    <citation type="submission" date="2021-10" db="EMBL/GenBank/DDBJ databases">
        <title>Streptomonospora sp. nov., isolated from mangrove soil.</title>
        <authorList>
            <person name="Chen X."/>
            <person name="Ge X."/>
            <person name="Liu W."/>
        </authorList>
    </citation>
    <scope>NUCLEOTIDE SEQUENCE</scope>
    <source>
        <strain evidence="7">S1-112</strain>
    </source>
</reference>
<dbReference type="InterPro" id="IPR016169">
    <property type="entry name" value="FAD-bd_PCMH_sub2"/>
</dbReference>
<dbReference type="PANTHER" id="PTHR42973:SF39">
    <property type="entry name" value="FAD-BINDING PCMH-TYPE DOMAIN-CONTAINING PROTEIN"/>
    <property type="match status" value="1"/>
</dbReference>
<dbReference type="PANTHER" id="PTHR42973">
    <property type="entry name" value="BINDING OXIDOREDUCTASE, PUTATIVE (AFU_ORTHOLOGUE AFUA_1G17690)-RELATED"/>
    <property type="match status" value="1"/>
</dbReference>
<comment type="cofactor">
    <cofactor evidence="1">
        <name>FAD</name>
        <dbReference type="ChEBI" id="CHEBI:57692"/>
    </cofactor>
</comment>
<evidence type="ECO:0000256" key="4">
    <source>
        <dbReference type="ARBA" id="ARBA00022827"/>
    </source>
</evidence>
<dbReference type="Pfam" id="PF01565">
    <property type="entry name" value="FAD_binding_4"/>
    <property type="match status" value="1"/>
</dbReference>
<dbReference type="Pfam" id="PF08031">
    <property type="entry name" value="BBE"/>
    <property type="match status" value="1"/>
</dbReference>
<dbReference type="InterPro" id="IPR050416">
    <property type="entry name" value="FAD-linked_Oxidoreductase"/>
</dbReference>
<dbReference type="EMBL" id="JAJAQC010000009">
    <property type="protein sequence ID" value="MDA0564170.1"/>
    <property type="molecule type" value="Genomic_DNA"/>
</dbReference>
<gene>
    <name evidence="7" type="ORF">LG943_07495</name>
</gene>
<dbReference type="SUPFAM" id="SSF56176">
    <property type="entry name" value="FAD-binding/transporter-associated domain-like"/>
    <property type="match status" value="1"/>
</dbReference>
<accession>A0A9X3NPA4</accession>
<dbReference type="Gene3D" id="3.30.465.10">
    <property type="match status" value="1"/>
</dbReference>
<dbReference type="InterPro" id="IPR016166">
    <property type="entry name" value="FAD-bd_PCMH"/>
</dbReference>
<sequence length="462" mass="49443">MNVIGAVSRPPDSAAWDELRASVAGRVLVPGDPDYDDARSLADPRFRLVRPSAVVRCAGTDDVRAALAFARRHRLTPRPRSGGHSYAGYSTGPGLVVDVSLMDAVEVEGETARVAAGARSGAVARVLQDHGRLLPLGTCPGVGIAGLALGGGMGTVGRRYGLTLDHVRAARIVLADGRVLDCTPDSHADLLWALRGAGAGNFGVVTRFTFRTRTAPTVHSFLLEWPWRHAAAVLEAWQGWAPDLPDCMSTQAALRVAQARVTVTGAWLGGADGSAAYLDQFVGAVGHEPHRTARGSSTYPESIDFLWEGLAVGSSGPPPRAFHRDDLLTRPLPSRAVADLLGRLGADRPAGQERYCVLDLMGGAYGHDPDTAWSHRSCLFDVRYRAAVPAGADLADALAARAWADSFARALAPWACGQSYQNHISAARPDWARAYYGDHLDRLRHVKAAYDPDRLFRYPQGI</sequence>
<evidence type="ECO:0000256" key="1">
    <source>
        <dbReference type="ARBA" id="ARBA00001974"/>
    </source>
</evidence>
<dbReference type="InterPro" id="IPR012951">
    <property type="entry name" value="BBE"/>
</dbReference>
<dbReference type="InterPro" id="IPR016167">
    <property type="entry name" value="FAD-bd_PCMH_sub1"/>
</dbReference>
<organism evidence="7 8">
    <name type="scientific">Streptomonospora mangrovi</name>
    <dbReference type="NCBI Taxonomy" id="2883123"/>
    <lineage>
        <taxon>Bacteria</taxon>
        <taxon>Bacillati</taxon>
        <taxon>Actinomycetota</taxon>
        <taxon>Actinomycetes</taxon>
        <taxon>Streptosporangiales</taxon>
        <taxon>Nocardiopsidaceae</taxon>
        <taxon>Streptomonospora</taxon>
    </lineage>
</organism>
<comment type="similarity">
    <text evidence="2">Belongs to the oxygen-dependent FAD-linked oxidoreductase family.</text>
</comment>
<dbReference type="GO" id="GO:0071949">
    <property type="term" value="F:FAD binding"/>
    <property type="evidence" value="ECO:0007669"/>
    <property type="project" value="InterPro"/>
</dbReference>
<dbReference type="GO" id="GO:0016491">
    <property type="term" value="F:oxidoreductase activity"/>
    <property type="evidence" value="ECO:0007669"/>
    <property type="project" value="UniProtKB-KW"/>
</dbReference>
<dbReference type="Proteomes" id="UP001140076">
    <property type="component" value="Unassembled WGS sequence"/>
</dbReference>
<dbReference type="InterPro" id="IPR006094">
    <property type="entry name" value="Oxid_FAD_bind_N"/>
</dbReference>
<dbReference type="RefSeq" id="WP_270071458.1">
    <property type="nucleotide sequence ID" value="NZ_JAJAQC010000009.1"/>
</dbReference>